<dbReference type="GO" id="GO:0006508">
    <property type="term" value="P:proteolysis"/>
    <property type="evidence" value="ECO:0007669"/>
    <property type="project" value="UniProtKB-KW"/>
</dbReference>
<reference evidence="5 6" key="1">
    <citation type="submission" date="2016-08" db="EMBL/GenBank/DDBJ databases">
        <title>New Insights into Marine Group III Euryarchaeota, from dark to light.</title>
        <authorList>
            <person name="Haro-Moreno J.M."/>
            <person name="Rodriguez-Valera F."/>
            <person name="Lopez-Garcia P."/>
            <person name="Moreira D."/>
            <person name="Martin-Cuadrado A.B."/>
        </authorList>
    </citation>
    <scope>NUCLEOTIDE SEQUENCE [LARGE SCALE GENOMIC DNA]</scope>
    <source>
        <strain evidence="5">CG-Epi5</strain>
    </source>
</reference>
<feature type="domain" description="Peptidase M20 dimerisation" evidence="4">
    <location>
        <begin position="204"/>
        <end position="363"/>
    </location>
</feature>
<evidence type="ECO:0000259" key="4">
    <source>
        <dbReference type="Pfam" id="PF07687"/>
    </source>
</evidence>
<evidence type="ECO:0000256" key="1">
    <source>
        <dbReference type="ARBA" id="ARBA00022670"/>
    </source>
</evidence>
<keyword evidence="3" id="KW-0378">Hydrolase</keyword>
<dbReference type="InterPro" id="IPR051458">
    <property type="entry name" value="Cyt/Met_Dipeptidase"/>
</dbReference>
<dbReference type="SUPFAM" id="SSF53187">
    <property type="entry name" value="Zn-dependent exopeptidases"/>
    <property type="match status" value="1"/>
</dbReference>
<accession>A0A1J5TMS5</accession>
<gene>
    <name evidence="5" type="ORF">BEU02_00265</name>
</gene>
<evidence type="ECO:0000256" key="3">
    <source>
        <dbReference type="ARBA" id="ARBA00022801"/>
    </source>
</evidence>
<evidence type="ECO:0000256" key="2">
    <source>
        <dbReference type="ARBA" id="ARBA00022723"/>
    </source>
</evidence>
<dbReference type="PANTHER" id="PTHR43270:SF4">
    <property type="entry name" value="CARNOSINE DIPEPTIDASE 2, ISOFORM A"/>
    <property type="match status" value="1"/>
</dbReference>
<evidence type="ECO:0000313" key="5">
    <source>
        <dbReference type="EMBL" id="OIR22239.1"/>
    </source>
</evidence>
<sequence length="473" mass="51693">MDYSRLSKYIDKQWDESALPSLCDFIEIPALSPSFDSEWEENGYLDAAIETFVSWVRSLPLEKSSISVHRLKDRSPVLLVTINGDSDGEVLFYSHLDKQPEATGWSKGKGPWKPVIEDGWLFGRGSVDDGYGGYAGVLSVLGLQEQGISHPTCRFLIETGEESGSPDLELYLDELKPQLGIPDLVIVLDTGGMDYDRLWITQSLRGIVAGTLSVQVSSVGVHSGHGSGVMPSSFRLARQLLSRLEDEETGEILPEWLHLEISDDMKKTCSKIVDMKGDEMKDFPLLDGVKKQVEDPLDIFITMNLKPSLSIIGADGIPPIDSAGNVLRTNTDLKISLRTPPGIDATYVAEKVQKLLEENPPNGAHVTAKMTEVADGFLSPKLPDSVSLALEEACNEFYGNSFMDLYIGGTIPVMAMLQARYADSKFIITGAGGPGGNAHGPDEKLHIPTAKKVTKCMSSAVKSIADYRRQNQN</sequence>
<dbReference type="InterPro" id="IPR002933">
    <property type="entry name" value="Peptidase_M20"/>
</dbReference>
<dbReference type="Proteomes" id="UP000183686">
    <property type="component" value="Unassembled WGS sequence"/>
</dbReference>
<protein>
    <recommendedName>
        <fullName evidence="4">Peptidase M20 dimerisation domain-containing protein</fullName>
    </recommendedName>
</protein>
<dbReference type="AlphaFoldDB" id="A0A1J5TMS5"/>
<organism evidence="5 6">
    <name type="scientific">Marine Group III euryarchaeote CG-Epi5</name>
    <dbReference type="NCBI Taxonomy" id="1888999"/>
    <lineage>
        <taxon>Archaea</taxon>
        <taxon>Methanobacteriati</taxon>
        <taxon>Thermoplasmatota</taxon>
        <taxon>Thermoplasmata</taxon>
        <taxon>Candidatus Thermoprofundales</taxon>
    </lineage>
</organism>
<dbReference type="Gene3D" id="3.30.70.360">
    <property type="match status" value="1"/>
</dbReference>
<name>A0A1J5TMS5_9ARCH</name>
<dbReference type="InterPro" id="IPR011650">
    <property type="entry name" value="Peptidase_M20_dimer"/>
</dbReference>
<dbReference type="EMBL" id="MIYW01000012">
    <property type="protein sequence ID" value="OIR22239.1"/>
    <property type="molecule type" value="Genomic_DNA"/>
</dbReference>
<proteinExistence type="predicted"/>
<dbReference type="PANTHER" id="PTHR43270">
    <property type="entry name" value="BETA-ALA-HIS DIPEPTIDASE"/>
    <property type="match status" value="1"/>
</dbReference>
<dbReference type="Gene3D" id="3.40.630.10">
    <property type="entry name" value="Zn peptidases"/>
    <property type="match status" value="1"/>
</dbReference>
<dbReference type="Pfam" id="PF01546">
    <property type="entry name" value="Peptidase_M20"/>
    <property type="match status" value="1"/>
</dbReference>
<keyword evidence="2" id="KW-0479">Metal-binding</keyword>
<dbReference type="Pfam" id="PF07687">
    <property type="entry name" value="M20_dimer"/>
    <property type="match status" value="1"/>
</dbReference>
<dbReference type="GO" id="GO:0046872">
    <property type="term" value="F:metal ion binding"/>
    <property type="evidence" value="ECO:0007669"/>
    <property type="project" value="UniProtKB-KW"/>
</dbReference>
<keyword evidence="1" id="KW-0645">Protease</keyword>
<comment type="caution">
    <text evidence="5">The sequence shown here is derived from an EMBL/GenBank/DDBJ whole genome shotgun (WGS) entry which is preliminary data.</text>
</comment>
<evidence type="ECO:0000313" key="6">
    <source>
        <dbReference type="Proteomes" id="UP000183686"/>
    </source>
</evidence>
<dbReference type="GO" id="GO:0008233">
    <property type="term" value="F:peptidase activity"/>
    <property type="evidence" value="ECO:0007669"/>
    <property type="project" value="UniProtKB-KW"/>
</dbReference>